<protein>
    <submittedName>
        <fullName evidence="1">Uncharacterized protein</fullName>
    </submittedName>
</protein>
<dbReference type="EMBL" id="BORT01000023">
    <property type="protein sequence ID" value="GIO49637.1"/>
    <property type="molecule type" value="Genomic_DNA"/>
</dbReference>
<reference evidence="1 2" key="1">
    <citation type="submission" date="2021-03" db="EMBL/GenBank/DDBJ databases">
        <title>Antimicrobial resistance genes in bacteria isolated from Japanese honey, and their potential for conferring macrolide and lincosamide resistance in the American foulbrood pathogen Paenibacillus larvae.</title>
        <authorList>
            <person name="Okamoto M."/>
            <person name="Kumagai M."/>
            <person name="Kanamori H."/>
            <person name="Takamatsu D."/>
        </authorList>
    </citation>
    <scope>NUCLEOTIDE SEQUENCE [LARGE SCALE GENOMIC DNA]</scope>
    <source>
        <strain evidence="1 2">J34TS1</strain>
    </source>
</reference>
<evidence type="ECO:0000313" key="1">
    <source>
        <dbReference type="EMBL" id="GIO49637.1"/>
    </source>
</evidence>
<gene>
    <name evidence="1" type="ORF">J34TS1_44020</name>
</gene>
<keyword evidence="2" id="KW-1185">Reference proteome</keyword>
<accession>A0A919YEC7</accession>
<name>A0A919YEC7_9BACL</name>
<proteinExistence type="predicted"/>
<dbReference type="AlphaFoldDB" id="A0A919YEC7"/>
<comment type="caution">
    <text evidence="1">The sequence shown here is derived from an EMBL/GenBank/DDBJ whole genome shotgun (WGS) entry which is preliminary data.</text>
</comment>
<organism evidence="1 2">
    <name type="scientific">Paenibacillus azoreducens</name>
    <dbReference type="NCBI Taxonomy" id="116718"/>
    <lineage>
        <taxon>Bacteria</taxon>
        <taxon>Bacillati</taxon>
        <taxon>Bacillota</taxon>
        <taxon>Bacilli</taxon>
        <taxon>Bacillales</taxon>
        <taxon>Paenibacillaceae</taxon>
        <taxon>Paenibacillus</taxon>
    </lineage>
</organism>
<evidence type="ECO:0000313" key="2">
    <source>
        <dbReference type="Proteomes" id="UP000682811"/>
    </source>
</evidence>
<sequence>MITFSVNPTEERIGDAGVRVVPRKKPVAHYSRFESLGISEGFVKTVDGYLDQPIKVGAFGYGVERNTKMAISSKEVPILTVDEFKAGRKGGVSEAILKVKNFSDNDNWLESLDTDYEVIKAVFNLVEIEIYNHKKKWLHLVIEVALRTGRSKDIDYLGRLIEEFNDFSKLPLVSQDKECFKSSTNPSMIQKVIFYLEEHSLRDLVGYIITNKKAADAVGLS</sequence>
<dbReference type="Proteomes" id="UP000682811">
    <property type="component" value="Unassembled WGS sequence"/>
</dbReference>